<name>A0A327QKB4_9BACT</name>
<organism evidence="1 2">
    <name type="scientific">Chitinophaga skermanii</name>
    <dbReference type="NCBI Taxonomy" id="331697"/>
    <lineage>
        <taxon>Bacteria</taxon>
        <taxon>Pseudomonadati</taxon>
        <taxon>Bacteroidota</taxon>
        <taxon>Chitinophagia</taxon>
        <taxon>Chitinophagales</taxon>
        <taxon>Chitinophagaceae</taxon>
        <taxon>Chitinophaga</taxon>
    </lineage>
</organism>
<dbReference type="EMBL" id="QLLL01000005">
    <property type="protein sequence ID" value="RAJ04142.1"/>
    <property type="molecule type" value="Genomic_DNA"/>
</dbReference>
<evidence type="ECO:0008006" key="3">
    <source>
        <dbReference type="Google" id="ProtNLM"/>
    </source>
</evidence>
<proteinExistence type="predicted"/>
<comment type="caution">
    <text evidence="1">The sequence shown here is derived from an EMBL/GenBank/DDBJ whole genome shotgun (WGS) entry which is preliminary data.</text>
</comment>
<evidence type="ECO:0000313" key="1">
    <source>
        <dbReference type="EMBL" id="RAJ04142.1"/>
    </source>
</evidence>
<reference evidence="1 2" key="1">
    <citation type="submission" date="2018-06" db="EMBL/GenBank/DDBJ databases">
        <title>Genomic Encyclopedia of Archaeal and Bacterial Type Strains, Phase II (KMG-II): from individual species to whole genera.</title>
        <authorList>
            <person name="Goeker M."/>
        </authorList>
    </citation>
    <scope>NUCLEOTIDE SEQUENCE [LARGE SCALE GENOMIC DNA]</scope>
    <source>
        <strain evidence="1 2">DSM 23857</strain>
    </source>
</reference>
<accession>A0A327QKB4</accession>
<dbReference type="CDD" id="cd12105">
    <property type="entry name" value="HmuY"/>
    <property type="match status" value="1"/>
</dbReference>
<evidence type="ECO:0000313" key="2">
    <source>
        <dbReference type="Proteomes" id="UP000249547"/>
    </source>
</evidence>
<dbReference type="Proteomes" id="UP000249547">
    <property type="component" value="Unassembled WGS sequence"/>
</dbReference>
<protein>
    <recommendedName>
        <fullName evidence="3">Heme-binding HmuY-like protein</fullName>
    </recommendedName>
</protein>
<sequence>MRARFTFLCICMKLYQLIRGEQAACTLQQWCVFSFLFCGILFTACSKSDDPGIDPSPTDTIPTNTGMFHKLIRITNYLPNNKPATDDDPTANLPTAFFSLEDSTGRPLEYAKTNRWDISFSGLYNSLLAPNNGKEPKNPGYGGNGKGGIYLIAKPFEEVVDVPADELMGSNKSYMTDESGAFGSGIGWYCYDWAGTIYGDGSYDKQHVAYAMKNRTIIVRTAKGNYAKIRMISLYKDALDYAQMLRKTPHPYFTFEYVLVPASSKNFDIK</sequence>
<keyword evidence="2" id="KW-1185">Reference proteome</keyword>
<dbReference type="AlphaFoldDB" id="A0A327QKB4"/>
<dbReference type="InterPro" id="IPR025921">
    <property type="entry name" value="HmuY"/>
</dbReference>
<gene>
    <name evidence="1" type="ORF">LX64_03020</name>
</gene>